<dbReference type="AlphaFoldDB" id="A0A6P8J263"/>
<feature type="region of interest" description="Disordered" evidence="1">
    <location>
        <begin position="154"/>
        <end position="185"/>
    </location>
</feature>
<evidence type="ECO:0000313" key="3">
    <source>
        <dbReference type="RefSeq" id="XP_031572193.1"/>
    </source>
</evidence>
<dbReference type="OrthoDB" id="5988001at2759"/>
<evidence type="ECO:0000313" key="2">
    <source>
        <dbReference type="Proteomes" id="UP000515163"/>
    </source>
</evidence>
<reference evidence="3" key="1">
    <citation type="submission" date="2025-08" db="UniProtKB">
        <authorList>
            <consortium name="RefSeq"/>
        </authorList>
    </citation>
    <scope>IDENTIFICATION</scope>
    <source>
        <tissue evidence="3">Tentacle</tissue>
    </source>
</reference>
<feature type="region of interest" description="Disordered" evidence="1">
    <location>
        <begin position="209"/>
        <end position="230"/>
    </location>
</feature>
<dbReference type="GeneID" id="116306301"/>
<dbReference type="RefSeq" id="XP_031572193.1">
    <property type="nucleotide sequence ID" value="XM_031716333.1"/>
</dbReference>
<dbReference type="KEGG" id="aten:116306301"/>
<dbReference type="Gene3D" id="1.25.40.10">
    <property type="entry name" value="Tetratricopeptide repeat domain"/>
    <property type="match status" value="1"/>
</dbReference>
<dbReference type="SUPFAM" id="SSF48452">
    <property type="entry name" value="TPR-like"/>
    <property type="match status" value="1"/>
</dbReference>
<name>A0A6P8J263_ACTTE</name>
<proteinExistence type="predicted"/>
<feature type="compositionally biased region" description="Polar residues" evidence="1">
    <location>
        <begin position="154"/>
        <end position="180"/>
    </location>
</feature>
<gene>
    <name evidence="3" type="primary">LOC116306301</name>
</gene>
<keyword evidence="2" id="KW-1185">Reference proteome</keyword>
<protein>
    <submittedName>
        <fullName evidence="3">Uncharacterized protein LOC116306301</fullName>
    </submittedName>
</protein>
<dbReference type="InterPro" id="IPR011990">
    <property type="entry name" value="TPR-like_helical_dom_sf"/>
</dbReference>
<organism evidence="2 3">
    <name type="scientific">Actinia tenebrosa</name>
    <name type="common">Australian red waratah sea anemone</name>
    <dbReference type="NCBI Taxonomy" id="6105"/>
    <lineage>
        <taxon>Eukaryota</taxon>
        <taxon>Metazoa</taxon>
        <taxon>Cnidaria</taxon>
        <taxon>Anthozoa</taxon>
        <taxon>Hexacorallia</taxon>
        <taxon>Actiniaria</taxon>
        <taxon>Actiniidae</taxon>
        <taxon>Actinia</taxon>
    </lineage>
</organism>
<accession>A0A6P8J263</accession>
<dbReference type="Proteomes" id="UP000515163">
    <property type="component" value="Unplaced"/>
</dbReference>
<evidence type="ECO:0000256" key="1">
    <source>
        <dbReference type="SAM" id="MobiDB-lite"/>
    </source>
</evidence>
<sequence length="230" mass="25700">MEKNPSDERIDVLKKDGSDMFIEGDISGATDMYIAAMRLEMDQHIQELLTPKQQGSDRNNNISNEALSEISNKDSTDGINSVISATLHSADEAIRINPSLPKPYKSKATALILQNKWDEAREVYLAGIKSCDDCKELRQALQALHKTQTLLETTPQVQERTRSVSSDTSESTFDGRSPTSKARRFRLQHRKKLSRPMVGLVMSTSIQSLKSSLEDDDDNEQDVITTNTTP</sequence>
<dbReference type="InParanoid" id="A0A6P8J263"/>